<protein>
    <submittedName>
        <fullName evidence="1">Uncharacterized protein</fullName>
    </submittedName>
</protein>
<organism evidence="1 2">
    <name type="scientific">Rhodocytophaga rosea</name>
    <dbReference type="NCBI Taxonomy" id="2704465"/>
    <lineage>
        <taxon>Bacteria</taxon>
        <taxon>Pseudomonadati</taxon>
        <taxon>Bacteroidota</taxon>
        <taxon>Cytophagia</taxon>
        <taxon>Cytophagales</taxon>
        <taxon>Rhodocytophagaceae</taxon>
        <taxon>Rhodocytophaga</taxon>
    </lineage>
</organism>
<evidence type="ECO:0000313" key="1">
    <source>
        <dbReference type="EMBL" id="QHT68805.1"/>
    </source>
</evidence>
<dbReference type="KEGG" id="rhoz:GXP67_20195"/>
<name>A0A6C0GLB6_9BACT</name>
<evidence type="ECO:0000313" key="2">
    <source>
        <dbReference type="Proteomes" id="UP000480178"/>
    </source>
</evidence>
<dbReference type="AlphaFoldDB" id="A0A6C0GLB6"/>
<dbReference type="RefSeq" id="WP_162444808.1">
    <property type="nucleotide sequence ID" value="NZ_CP048222.1"/>
</dbReference>
<dbReference type="Proteomes" id="UP000480178">
    <property type="component" value="Chromosome"/>
</dbReference>
<proteinExistence type="predicted"/>
<gene>
    <name evidence="1" type="ORF">GXP67_20195</name>
</gene>
<sequence>MCGLVLPDGQYWQWDLTLIEDVNNNKLLFYNDHNKKWGAGGQFINGCCIDGVSSYNIQCANNPSAFVKMRFKTFFVFEDEVLQFFKEGEYHRNTWELHSIPAPDESNFCGNGPGVVHWKEYDVFYLGNWSVSQLATPFQGDSLLLTLLTKDKVGGSGYGRSGGIIHQLDCNTLALINPDREGGNRHEVSFFARVHAIGEDGWYAGMGS</sequence>
<accession>A0A6C0GLB6</accession>
<dbReference type="EMBL" id="CP048222">
    <property type="protein sequence ID" value="QHT68805.1"/>
    <property type="molecule type" value="Genomic_DNA"/>
</dbReference>
<reference evidence="1 2" key="1">
    <citation type="submission" date="2020-01" db="EMBL/GenBank/DDBJ databases">
        <authorList>
            <person name="Kim M.K."/>
        </authorList>
    </citation>
    <scope>NUCLEOTIDE SEQUENCE [LARGE SCALE GENOMIC DNA]</scope>
    <source>
        <strain evidence="1 2">172606-1</strain>
    </source>
</reference>
<keyword evidence="2" id="KW-1185">Reference proteome</keyword>